<feature type="region of interest" description="Disordered" evidence="2">
    <location>
        <begin position="1013"/>
        <end position="1034"/>
    </location>
</feature>
<feature type="compositionally biased region" description="Acidic residues" evidence="2">
    <location>
        <begin position="17"/>
        <end position="37"/>
    </location>
</feature>
<feature type="compositionally biased region" description="Low complexity" evidence="2">
    <location>
        <begin position="38"/>
        <end position="48"/>
    </location>
</feature>
<feature type="region of interest" description="Disordered" evidence="2">
    <location>
        <begin position="1172"/>
        <end position="1192"/>
    </location>
</feature>
<keyword evidence="4" id="KW-1185">Reference proteome</keyword>
<feature type="compositionally biased region" description="Low complexity" evidence="2">
    <location>
        <begin position="334"/>
        <end position="352"/>
    </location>
</feature>
<evidence type="ECO:0000256" key="1">
    <source>
        <dbReference type="SAM" id="Coils"/>
    </source>
</evidence>
<evidence type="ECO:0000313" key="3">
    <source>
        <dbReference type="EMBL" id="OEU09911.1"/>
    </source>
</evidence>
<feature type="compositionally biased region" description="Low complexity" evidence="2">
    <location>
        <begin position="689"/>
        <end position="700"/>
    </location>
</feature>
<feature type="region of interest" description="Disordered" evidence="2">
    <location>
        <begin position="1102"/>
        <end position="1126"/>
    </location>
</feature>
<dbReference type="GO" id="GO:0042594">
    <property type="term" value="P:response to starvation"/>
    <property type="evidence" value="ECO:0007669"/>
    <property type="project" value="TreeGrafter"/>
</dbReference>
<dbReference type="Proteomes" id="UP000095751">
    <property type="component" value="Unassembled WGS sequence"/>
</dbReference>
<accession>A0A1E7EVA9</accession>
<gene>
    <name evidence="3" type="ORF">FRACYDRAFT_264099</name>
</gene>
<feature type="region of interest" description="Disordered" evidence="2">
    <location>
        <begin position="1279"/>
        <end position="1301"/>
    </location>
</feature>
<feature type="region of interest" description="Disordered" evidence="2">
    <location>
        <begin position="509"/>
        <end position="528"/>
    </location>
</feature>
<feature type="region of interest" description="Disordered" evidence="2">
    <location>
        <begin position="387"/>
        <end position="424"/>
    </location>
</feature>
<feature type="compositionally biased region" description="Low complexity" evidence="2">
    <location>
        <begin position="130"/>
        <end position="145"/>
    </location>
</feature>
<dbReference type="KEGG" id="fcy:FRACYDRAFT_264099"/>
<sequence>MSYSLQDALSSLQQDSDCSDDNDDDIIWSDGDNDDDTNMNMDMNMNNIIPPPPSPSSPSSPRLETQQPHSPLPTTAATTATTAPAAPAASAYAAFAATAFAASAPASALAPEDEEDKFPSSPVHSSPFLNTNTNTNTDTDTNTNNESKQQEQVVRIPILRGTLFEKIKWKDCDNDNELEVMKRRQHVLKGTWRYNDNDHDETDTDTTNGVVDQQPFELIRDLTTSEKDDENNDSFFIPSNGIYNGTFHLSYTHTTPKGKKTIKTTSMIENNVKLEFRKLNTTTTSGTTTNTTSSSNNDFYYYRIHGSGSNNIGTFSLSGTAKPVKQSLMRNTNTTTATTNTNTSTTPQQQQQRAASSIGTSAALISTTMTAATTAASAKTMTKTILPGKVSSSRQQQQQKLPPPLLLSDDISTTPSSSQKQNQQLLNKEPLNTTKYHDHQQQQEKQTSVAAIEATAATEAVVVAGTVDRVNGKGMWHAWTRSFDTPLLALLDLFDNAVDASWTLLPSPTTKSATHQKSLQQQQQQPPKIRVDIDKIGRNGVVMRNGSKFIPSLKQVLQVYKSNKTSLDDSSIGENGIGVKHACASLSTLSLVFTKSKRTNDSNNNDTYLSMGILMQDLQRDDGIVLPSRDWLLYDDSNNNKGGGMSMEDIKHELEVLCIEKEPHVWGKDYDNVFAVVLTNLKHAAYTGGENNSDGSSNDNSDGKIVDAPKGPAMARRSTTAAAAAKDDGDDDDTPCPSKPESASSSTSTYLVIKEGGDDDTDEDEQRSLSLLNDLRNKLPYLYLHLHDLDVAVENKSIESIYWERRLSELSKFEYTISQKYLWSKIDREFYTQKFIDDERSVYHISNPNETIRFFCGFDPYRCQNQHVDGGDDDSGAITSYIPGGSAGVEAGGNNSALKIFLYSRQSGRLIKVQNDPRNELGLVTGSTDFCQGLTIIIDDHNGTLPLNPTKQDTAYGHSKYGQIHAANLKEWTAAIVHFYWNYHYMRLGEKKSAITQAVSKSKNALEEAYRNYSKKKEDDNNSDSDSTAASDNSNIDLTTTLSPLYRGSFISFGHVDFLLTLHRKIPRIRANKSARESVVPNIAYNEVARLNEDAASLILTQNTSKKRKASRSEDNDTNNNGGLLADFSQQPQQYQQYQHHNVTSPLITNNRLPSSQDDTGELERELFQVDQQINGIPQQNKRRRQSPNGTDVNRRLQQYVDRNRQLQGQVQYQVRDIKILQDECRKLTGEKEVQKKLVEKITRDRNKWMQYGHSKKAEVARAVELGSKMQERLKVHIQKADNNSRKPAPATSPSQEEVVDLTDSDVENGEELAKLRKQLAIYESRAKFYQKDTEAKKVQIDNLMQEKSRFEDRVRDLEQAQLEGGDMLQF</sequence>
<reference evidence="3 4" key="1">
    <citation type="submission" date="2016-09" db="EMBL/GenBank/DDBJ databases">
        <title>Extensive genetic diversity and differential bi-allelic expression allows diatom success in the polar Southern Ocean.</title>
        <authorList>
            <consortium name="DOE Joint Genome Institute"/>
            <person name="Mock T."/>
            <person name="Otillar R.P."/>
            <person name="Strauss J."/>
            <person name="Dupont C."/>
            <person name="Frickenhaus S."/>
            <person name="Maumus F."/>
            <person name="Mcmullan M."/>
            <person name="Sanges R."/>
            <person name="Schmutz J."/>
            <person name="Toseland A."/>
            <person name="Valas R."/>
            <person name="Veluchamy A."/>
            <person name="Ward B.J."/>
            <person name="Allen A."/>
            <person name="Barry K."/>
            <person name="Falciatore A."/>
            <person name="Ferrante M."/>
            <person name="Fortunato A.E."/>
            <person name="Gloeckner G."/>
            <person name="Gruber A."/>
            <person name="Hipkin R."/>
            <person name="Janech M."/>
            <person name="Kroth P."/>
            <person name="Leese F."/>
            <person name="Lindquist E."/>
            <person name="Lyon B.R."/>
            <person name="Martin J."/>
            <person name="Mayer C."/>
            <person name="Parker M."/>
            <person name="Quesneville H."/>
            <person name="Raymond J."/>
            <person name="Uhlig C."/>
            <person name="Valentin K.U."/>
            <person name="Worden A.Z."/>
            <person name="Armbrust E.V."/>
            <person name="Bowler C."/>
            <person name="Green B."/>
            <person name="Moulton V."/>
            <person name="Van Oosterhout C."/>
            <person name="Grigoriev I."/>
        </authorList>
    </citation>
    <scope>NUCLEOTIDE SEQUENCE [LARGE SCALE GENOMIC DNA]</scope>
    <source>
        <strain evidence="3 4">CCMP1102</strain>
    </source>
</reference>
<feature type="compositionally biased region" description="Pro residues" evidence="2">
    <location>
        <begin position="49"/>
        <end position="58"/>
    </location>
</feature>
<organism evidence="3 4">
    <name type="scientific">Fragilariopsis cylindrus CCMP1102</name>
    <dbReference type="NCBI Taxonomy" id="635003"/>
    <lineage>
        <taxon>Eukaryota</taxon>
        <taxon>Sar</taxon>
        <taxon>Stramenopiles</taxon>
        <taxon>Ochrophyta</taxon>
        <taxon>Bacillariophyta</taxon>
        <taxon>Bacillariophyceae</taxon>
        <taxon>Bacillariophycidae</taxon>
        <taxon>Bacillariales</taxon>
        <taxon>Bacillariaceae</taxon>
        <taxon>Fragilariopsis</taxon>
    </lineage>
</organism>
<evidence type="ECO:0000256" key="2">
    <source>
        <dbReference type="SAM" id="MobiDB-lite"/>
    </source>
</evidence>
<protein>
    <submittedName>
        <fullName evidence="3">Uncharacterized protein</fullName>
    </submittedName>
</protein>
<proteinExistence type="predicted"/>
<feature type="compositionally biased region" description="Low complexity" evidence="2">
    <location>
        <begin position="735"/>
        <end position="748"/>
    </location>
</feature>
<feature type="compositionally biased region" description="Polar residues" evidence="2">
    <location>
        <begin position="509"/>
        <end position="519"/>
    </location>
</feature>
<feature type="compositionally biased region" description="Low complexity" evidence="2">
    <location>
        <begin position="1024"/>
        <end position="1034"/>
    </location>
</feature>
<feature type="compositionally biased region" description="Polar residues" evidence="2">
    <location>
        <begin position="1"/>
        <end position="14"/>
    </location>
</feature>
<dbReference type="PANTHER" id="PTHR14596:SF72">
    <property type="entry name" value="ZINC FINGER PROTEIN MSN2-RELATED"/>
    <property type="match status" value="1"/>
</dbReference>
<feature type="region of interest" description="Disordered" evidence="2">
    <location>
        <begin position="1"/>
        <end position="81"/>
    </location>
</feature>
<feature type="coiled-coil region" evidence="1">
    <location>
        <begin position="1313"/>
        <end position="1361"/>
    </location>
</feature>
<feature type="region of interest" description="Disordered" evidence="2">
    <location>
        <begin position="334"/>
        <end position="357"/>
    </location>
</feature>
<feature type="compositionally biased region" description="Low complexity" evidence="2">
    <location>
        <begin position="72"/>
        <end position="81"/>
    </location>
</feature>
<dbReference type="GO" id="GO:0005634">
    <property type="term" value="C:nucleus"/>
    <property type="evidence" value="ECO:0007669"/>
    <property type="project" value="TreeGrafter"/>
</dbReference>
<name>A0A1E7EVA9_9STRA</name>
<dbReference type="InParanoid" id="A0A1E7EVA9"/>
<keyword evidence="1" id="KW-0175">Coiled coil</keyword>
<dbReference type="PANTHER" id="PTHR14596">
    <property type="entry name" value="ZINC FINGER PROTEIN"/>
    <property type="match status" value="1"/>
</dbReference>
<evidence type="ECO:0000313" key="4">
    <source>
        <dbReference type="Proteomes" id="UP000095751"/>
    </source>
</evidence>
<dbReference type="GO" id="GO:0000981">
    <property type="term" value="F:DNA-binding transcription factor activity, RNA polymerase II-specific"/>
    <property type="evidence" value="ECO:0007669"/>
    <property type="project" value="TreeGrafter"/>
</dbReference>
<dbReference type="GO" id="GO:0000987">
    <property type="term" value="F:cis-regulatory region sequence-specific DNA binding"/>
    <property type="evidence" value="ECO:0007669"/>
    <property type="project" value="TreeGrafter"/>
</dbReference>
<dbReference type="EMBL" id="KV784374">
    <property type="protein sequence ID" value="OEU09911.1"/>
    <property type="molecule type" value="Genomic_DNA"/>
</dbReference>
<feature type="compositionally biased region" description="Low complexity" evidence="2">
    <location>
        <begin position="387"/>
        <end position="400"/>
    </location>
</feature>
<feature type="region of interest" description="Disordered" evidence="2">
    <location>
        <begin position="111"/>
        <end position="152"/>
    </location>
</feature>
<dbReference type="OrthoDB" id="48700at2759"/>
<feature type="region of interest" description="Disordered" evidence="2">
    <location>
        <begin position="689"/>
        <end position="765"/>
    </location>
</feature>